<dbReference type="EMBL" id="VCIA01000001">
    <property type="protein sequence ID" value="TMN21968.1"/>
    <property type="molecule type" value="Genomic_DNA"/>
</dbReference>
<dbReference type="RefSeq" id="WP_138602877.1">
    <property type="nucleotide sequence ID" value="NZ_VCIA01000001.1"/>
</dbReference>
<accession>A0A5S3QJF5</accession>
<dbReference type="InterPro" id="IPR010461">
    <property type="entry name" value="ComK"/>
</dbReference>
<evidence type="ECO:0000313" key="1">
    <source>
        <dbReference type="EMBL" id="TMN21968.1"/>
    </source>
</evidence>
<organism evidence="2 4">
    <name type="scientific">Lentibacillus cibarius</name>
    <dbReference type="NCBI Taxonomy" id="2583219"/>
    <lineage>
        <taxon>Bacteria</taxon>
        <taxon>Bacillati</taxon>
        <taxon>Bacillota</taxon>
        <taxon>Bacilli</taxon>
        <taxon>Bacillales</taxon>
        <taxon>Bacillaceae</taxon>
        <taxon>Lentibacillus</taxon>
    </lineage>
</organism>
<dbReference type="Proteomes" id="UP000306980">
    <property type="component" value="Unassembled WGS sequence"/>
</dbReference>
<dbReference type="EMBL" id="VJMZ01000001">
    <property type="protein sequence ID" value="TRM10734.1"/>
    <property type="molecule type" value="Genomic_DNA"/>
</dbReference>
<evidence type="ECO:0000313" key="2">
    <source>
        <dbReference type="EMBL" id="TRM10734.1"/>
    </source>
</evidence>
<accession>A0A549YFS3</accession>
<reference evidence="2 4" key="2">
    <citation type="submission" date="2019-07" db="EMBL/GenBank/DDBJ databases">
        <title>Genomic analysis of Lentibacillus sp. NKC851-2.</title>
        <authorList>
            <person name="Oh Y.J."/>
        </authorList>
    </citation>
    <scope>NUCLEOTIDE SEQUENCE [LARGE SCALE GENOMIC DNA]</scope>
    <source>
        <strain evidence="2 4">NKC851-2</strain>
    </source>
</reference>
<evidence type="ECO:0000313" key="3">
    <source>
        <dbReference type="Proteomes" id="UP000306980"/>
    </source>
</evidence>
<dbReference type="Pfam" id="PF06338">
    <property type="entry name" value="ComK"/>
    <property type="match status" value="1"/>
</dbReference>
<dbReference type="GO" id="GO:0030420">
    <property type="term" value="P:establishment of competence for transformation"/>
    <property type="evidence" value="ECO:0007669"/>
    <property type="project" value="InterPro"/>
</dbReference>
<dbReference type="OrthoDB" id="2417337at2"/>
<evidence type="ECO:0000313" key="4">
    <source>
        <dbReference type="Proteomes" id="UP000319280"/>
    </source>
</evidence>
<reference evidence="1 3" key="1">
    <citation type="submission" date="2019-05" db="EMBL/GenBank/DDBJ databases">
        <title>Genomic analysis of Lentibacillus sp. NKC220-2.</title>
        <authorList>
            <person name="Oh Y.J."/>
        </authorList>
    </citation>
    <scope>NUCLEOTIDE SEQUENCE [LARGE SCALE GENOMIC DNA]</scope>
    <source>
        <strain evidence="1 3">NKC220-2</strain>
    </source>
</reference>
<protein>
    <submittedName>
        <fullName evidence="2">Competence protein</fullName>
    </submittedName>
</protein>
<sequence>MVYIISQQTKAILAKDASYYRSLILEVSRRRHSVYHPERIIDNTCVLNGATLEGRRGSVKRLLNVCSKVPVPVIQEQGVYMLPTASSKKKDNVWLSFYHIDYYEQRDDRTYVSFHDGTGLYVNTSRQTFDMQYKRTGELIAKLSRPFFFGGNTFPWNHL</sequence>
<gene>
    <name evidence="1" type="ORF">FFL34_07430</name>
    <name evidence="2" type="ORF">FH966_02820</name>
</gene>
<comment type="caution">
    <text evidence="2">The sequence shown here is derived from an EMBL/GenBank/DDBJ whole genome shotgun (WGS) entry which is preliminary data.</text>
</comment>
<name>A0A549YFS3_9BACI</name>
<dbReference type="Proteomes" id="UP000319280">
    <property type="component" value="Unassembled WGS sequence"/>
</dbReference>
<dbReference type="AlphaFoldDB" id="A0A549YFS3"/>
<proteinExistence type="predicted"/>
<keyword evidence="4" id="KW-1185">Reference proteome</keyword>